<dbReference type="Proteomes" id="UP000198582">
    <property type="component" value="Unassembled WGS sequence"/>
</dbReference>
<evidence type="ECO:0000256" key="2">
    <source>
        <dbReference type="SAM" id="SignalP"/>
    </source>
</evidence>
<feature type="region of interest" description="Disordered" evidence="1">
    <location>
        <begin position="26"/>
        <end position="47"/>
    </location>
</feature>
<dbReference type="STRING" id="394193.SAMN04489732_10982"/>
<evidence type="ECO:0008006" key="5">
    <source>
        <dbReference type="Google" id="ProtNLM"/>
    </source>
</evidence>
<organism evidence="3 4">
    <name type="scientific">Amycolatopsis saalfeldensis</name>
    <dbReference type="NCBI Taxonomy" id="394193"/>
    <lineage>
        <taxon>Bacteria</taxon>
        <taxon>Bacillati</taxon>
        <taxon>Actinomycetota</taxon>
        <taxon>Actinomycetes</taxon>
        <taxon>Pseudonocardiales</taxon>
        <taxon>Pseudonocardiaceae</taxon>
        <taxon>Amycolatopsis</taxon>
    </lineage>
</organism>
<accession>A0A1H8XV92</accession>
<dbReference type="SUPFAM" id="SSF75005">
    <property type="entry name" value="Arabinanase/levansucrase/invertase"/>
    <property type="match status" value="1"/>
</dbReference>
<dbReference type="InterPro" id="IPR023296">
    <property type="entry name" value="Glyco_hydro_beta-prop_sf"/>
</dbReference>
<dbReference type="RefSeq" id="WP_091618758.1">
    <property type="nucleotide sequence ID" value="NZ_FOEF01000009.1"/>
</dbReference>
<evidence type="ECO:0000256" key="1">
    <source>
        <dbReference type="SAM" id="MobiDB-lite"/>
    </source>
</evidence>
<protein>
    <recommendedName>
        <fullName evidence="5">Beta-xylosidase</fullName>
    </recommendedName>
</protein>
<keyword evidence="4" id="KW-1185">Reference proteome</keyword>
<dbReference type="PROSITE" id="PS51257">
    <property type="entry name" value="PROKAR_LIPOPROTEIN"/>
    <property type="match status" value="1"/>
</dbReference>
<dbReference type="AlphaFoldDB" id="A0A1H8XV92"/>
<dbReference type="EMBL" id="FOEF01000009">
    <property type="protein sequence ID" value="SEP43681.1"/>
    <property type="molecule type" value="Genomic_DNA"/>
</dbReference>
<dbReference type="Gene3D" id="2.115.10.20">
    <property type="entry name" value="Glycosyl hydrolase domain, family 43"/>
    <property type="match status" value="2"/>
</dbReference>
<gene>
    <name evidence="3" type="ORF">SAMN04489732_10982</name>
</gene>
<dbReference type="OrthoDB" id="3657989at2"/>
<feature type="signal peptide" evidence="2">
    <location>
        <begin position="1"/>
        <end position="22"/>
    </location>
</feature>
<sequence length="500" mass="51653">MRVLLALSLAGLVVAGCSDSYAQPQADGPAPGGIAGGKPVAQPKPPRAANVALVPSGARQSPGVVAAGGEDAVYNYGPTVMVDGGKTHLWWCSQYGTAGPPGDDILYAEAPTPDGPFTGPGGGVPIPVLSGAPGNFDGMHTCDPSVLRVGTTYYLYYTGAAGDHALGNAIGLATSTDGVHWTRAAGGKPILGPSHDVHRDNVYGAGQPSVVFLDGWYYLLFTDTTGRAAGWNGAGQFVVRSHDPAFGSGVEALGDKGFAPVSATSAPRERSVVDGFSADLEWVGALDAFAIAHETAAGTTLTFWDRDFTLQPYAPVVIPGAWKEGPGLVRRPDGHAPTSVTDPCGTVSFDVVRATVTGESGAPTALRHFGLDVRGSGACADADRVTTTFDGVAMPSPERTMDLFRRGQRIRIDRRSVAATLAGEVLNEPLPPVEGIPVTARLHAGATVVHADGRGYSVLLGKNVRWGLPDTGSVKLNDSEVTEVDPRQWDAYAIGLPLGG</sequence>
<keyword evidence="2" id="KW-0732">Signal</keyword>
<evidence type="ECO:0000313" key="3">
    <source>
        <dbReference type="EMBL" id="SEP43681.1"/>
    </source>
</evidence>
<evidence type="ECO:0000313" key="4">
    <source>
        <dbReference type="Proteomes" id="UP000198582"/>
    </source>
</evidence>
<name>A0A1H8XV92_9PSEU</name>
<reference evidence="3 4" key="1">
    <citation type="submission" date="2016-10" db="EMBL/GenBank/DDBJ databases">
        <authorList>
            <person name="de Groot N.N."/>
        </authorList>
    </citation>
    <scope>NUCLEOTIDE SEQUENCE [LARGE SCALE GENOMIC DNA]</scope>
    <source>
        <strain evidence="3 4">DSM 44993</strain>
    </source>
</reference>
<proteinExistence type="predicted"/>
<feature type="chain" id="PRO_5011588364" description="Beta-xylosidase" evidence="2">
    <location>
        <begin position="23"/>
        <end position="500"/>
    </location>
</feature>